<dbReference type="SMART" id="SM00342">
    <property type="entry name" value="HTH_ARAC"/>
    <property type="match status" value="1"/>
</dbReference>
<sequence length="324" mass="36651">MGTLITTNGVDMRNRSAHWHRSVAQAYFPLDLNFKEPDRFGGRLDQWTLGSVSLSRLRSEALSYHRLPRHVARDELEHILITIPAKAEVYFAQAGREVHCRPGGYILERSHEPYEFSYGEKADLWVMKVEATALAEKVPVPERFCGLQFNAIDGVSGLFVDMIHHIPERFETMNLDSRRAVGCQLIDLLALSVHADGRTLTSGSSSVRAAHVSRAQYFIRQNLHRHDLGPEFIAQCCGISERYLHELFRDTDRSLGQWIRDTRIEATKKDLCLPGLKLSIAEICYRRGFSDLAHFSRTFKRAVGCSPGEYRKAALGVFPPDGPA</sequence>
<dbReference type="PANTHER" id="PTHR46796">
    <property type="entry name" value="HTH-TYPE TRANSCRIPTIONAL ACTIVATOR RHAS-RELATED"/>
    <property type="match status" value="1"/>
</dbReference>
<dbReference type="SUPFAM" id="SSF46689">
    <property type="entry name" value="Homeodomain-like"/>
    <property type="match status" value="1"/>
</dbReference>
<gene>
    <name evidence="5" type="ORF">FHS82_002137</name>
</gene>
<dbReference type="Proteomes" id="UP001429580">
    <property type="component" value="Unassembled WGS sequence"/>
</dbReference>
<evidence type="ECO:0000256" key="1">
    <source>
        <dbReference type="ARBA" id="ARBA00023015"/>
    </source>
</evidence>
<dbReference type="Pfam" id="PF14525">
    <property type="entry name" value="AraC_binding_2"/>
    <property type="match status" value="1"/>
</dbReference>
<dbReference type="PROSITE" id="PS00041">
    <property type="entry name" value="HTH_ARAC_FAMILY_1"/>
    <property type="match status" value="1"/>
</dbReference>
<dbReference type="PRINTS" id="PR00032">
    <property type="entry name" value="HTHARAC"/>
</dbReference>
<keyword evidence="1" id="KW-0805">Transcription regulation</keyword>
<reference evidence="5 6" key="1">
    <citation type="submission" date="2020-03" db="EMBL/GenBank/DDBJ databases">
        <title>Genomic Encyclopedia of Type Strains, Phase IV (KMG-IV): sequencing the most valuable type-strain genomes for metagenomic binning, comparative biology and taxonomic classification.</title>
        <authorList>
            <person name="Goeker M."/>
        </authorList>
    </citation>
    <scope>NUCLEOTIDE SEQUENCE [LARGE SCALE GENOMIC DNA]</scope>
    <source>
        <strain evidence="5 6">DSM 103870</strain>
    </source>
</reference>
<dbReference type="InterPro" id="IPR018062">
    <property type="entry name" value="HTH_AraC-typ_CS"/>
</dbReference>
<dbReference type="Gene3D" id="1.10.10.60">
    <property type="entry name" value="Homeodomain-like"/>
    <property type="match status" value="1"/>
</dbReference>
<keyword evidence="3" id="KW-0804">Transcription</keyword>
<dbReference type="Pfam" id="PF12833">
    <property type="entry name" value="HTH_18"/>
    <property type="match status" value="1"/>
</dbReference>
<dbReference type="InterPro" id="IPR050204">
    <property type="entry name" value="AraC_XylS_family_regulators"/>
</dbReference>
<organism evidence="5 6">
    <name type="scientific">Pseudochelatococcus lubricantis</name>
    <dbReference type="NCBI Taxonomy" id="1538102"/>
    <lineage>
        <taxon>Bacteria</taxon>
        <taxon>Pseudomonadati</taxon>
        <taxon>Pseudomonadota</taxon>
        <taxon>Alphaproteobacteria</taxon>
        <taxon>Hyphomicrobiales</taxon>
        <taxon>Chelatococcaceae</taxon>
        <taxon>Pseudochelatococcus</taxon>
    </lineage>
</organism>
<proteinExistence type="predicted"/>
<accession>A0ABX0V1V8</accession>
<comment type="caution">
    <text evidence="5">The sequence shown here is derived from an EMBL/GenBank/DDBJ whole genome shotgun (WGS) entry which is preliminary data.</text>
</comment>
<evidence type="ECO:0000313" key="5">
    <source>
        <dbReference type="EMBL" id="NIJ58295.1"/>
    </source>
</evidence>
<feature type="domain" description="HTH araC/xylS-type" evidence="4">
    <location>
        <begin position="213"/>
        <end position="313"/>
    </location>
</feature>
<dbReference type="EMBL" id="JAASQI010000004">
    <property type="protein sequence ID" value="NIJ58295.1"/>
    <property type="molecule type" value="Genomic_DNA"/>
</dbReference>
<dbReference type="RefSeq" id="WP_166952189.1">
    <property type="nucleotide sequence ID" value="NZ_JAASQI010000004.1"/>
</dbReference>
<dbReference type="InterPro" id="IPR035418">
    <property type="entry name" value="AraC-bd_2"/>
</dbReference>
<protein>
    <submittedName>
        <fullName evidence="5">AraC-like DNA-binding protein</fullName>
    </submittedName>
</protein>
<dbReference type="InterPro" id="IPR009057">
    <property type="entry name" value="Homeodomain-like_sf"/>
</dbReference>
<evidence type="ECO:0000313" key="6">
    <source>
        <dbReference type="Proteomes" id="UP001429580"/>
    </source>
</evidence>
<keyword evidence="6" id="KW-1185">Reference proteome</keyword>
<name>A0ABX0V1V8_9HYPH</name>
<evidence type="ECO:0000259" key="4">
    <source>
        <dbReference type="PROSITE" id="PS01124"/>
    </source>
</evidence>
<keyword evidence="2" id="KW-0238">DNA-binding</keyword>
<evidence type="ECO:0000256" key="2">
    <source>
        <dbReference type="ARBA" id="ARBA00023125"/>
    </source>
</evidence>
<dbReference type="PROSITE" id="PS01124">
    <property type="entry name" value="HTH_ARAC_FAMILY_2"/>
    <property type="match status" value="1"/>
</dbReference>
<dbReference type="InterPro" id="IPR020449">
    <property type="entry name" value="Tscrpt_reg_AraC-type_HTH"/>
</dbReference>
<evidence type="ECO:0000256" key="3">
    <source>
        <dbReference type="ARBA" id="ARBA00023163"/>
    </source>
</evidence>
<dbReference type="PANTHER" id="PTHR46796:SF6">
    <property type="entry name" value="ARAC SUBFAMILY"/>
    <property type="match status" value="1"/>
</dbReference>
<dbReference type="InterPro" id="IPR018060">
    <property type="entry name" value="HTH_AraC"/>
</dbReference>